<keyword evidence="2" id="KW-1185">Reference proteome</keyword>
<evidence type="ECO:0000313" key="2">
    <source>
        <dbReference type="Proteomes" id="UP000694411"/>
    </source>
</evidence>
<dbReference type="Proteomes" id="UP000694411">
    <property type="component" value="Chromosome 1"/>
</dbReference>
<reference evidence="1" key="3">
    <citation type="submission" date="2025-09" db="UniProtKB">
        <authorList>
            <consortium name="Ensembl"/>
        </authorList>
    </citation>
    <scope>IDENTIFICATION</scope>
</reference>
<dbReference type="AlphaFoldDB" id="A0A8D2EHM4"/>
<protein>
    <submittedName>
        <fullName evidence="1">Uncharacterized protein</fullName>
    </submittedName>
</protein>
<evidence type="ECO:0000313" key="1">
    <source>
        <dbReference type="Ensembl" id="ENSTGEP00000005431.1"/>
    </source>
</evidence>
<accession>A0A8D2EHM4</accession>
<dbReference type="Ensembl" id="ENSTGET00000006578.1">
    <property type="protein sequence ID" value="ENSTGEP00000005431.1"/>
    <property type="gene ID" value="ENSTGEG00000004509.1"/>
</dbReference>
<reference evidence="1" key="1">
    <citation type="submission" date="2018-05" db="EMBL/GenBank/DDBJ databases">
        <title>Whole genome of Theropithecus gelada.</title>
        <authorList>
            <person name="Chiou K.L."/>
            <person name="Snyder-Mackler N."/>
        </authorList>
    </citation>
    <scope>NUCLEOTIDE SEQUENCE [LARGE SCALE GENOMIC DNA]</scope>
</reference>
<sequence length="72" mass="8603">MVVNMINLRKYKEEVIMKPLDLKNLDLAVPYFADVISMKEECSWIYLGKHPEIFSFRKKTLETENSIVYMEE</sequence>
<reference evidence="1" key="2">
    <citation type="submission" date="2025-08" db="UniProtKB">
        <authorList>
            <consortium name="Ensembl"/>
        </authorList>
    </citation>
    <scope>IDENTIFICATION</scope>
</reference>
<organism evidence="1 2">
    <name type="scientific">Theropithecus gelada</name>
    <name type="common">Gelada baboon</name>
    <dbReference type="NCBI Taxonomy" id="9565"/>
    <lineage>
        <taxon>Eukaryota</taxon>
        <taxon>Metazoa</taxon>
        <taxon>Chordata</taxon>
        <taxon>Craniata</taxon>
        <taxon>Vertebrata</taxon>
        <taxon>Euteleostomi</taxon>
        <taxon>Mammalia</taxon>
        <taxon>Eutheria</taxon>
        <taxon>Euarchontoglires</taxon>
        <taxon>Primates</taxon>
        <taxon>Haplorrhini</taxon>
        <taxon>Catarrhini</taxon>
        <taxon>Cercopithecidae</taxon>
        <taxon>Cercopithecinae</taxon>
        <taxon>Theropithecus</taxon>
    </lineage>
</organism>
<name>A0A8D2EHM4_THEGE</name>
<proteinExistence type="predicted"/>